<gene>
    <name evidence="1" type="ORF">NM688_g365</name>
</gene>
<comment type="caution">
    <text evidence="1">The sequence shown here is derived from an EMBL/GenBank/DDBJ whole genome shotgun (WGS) entry which is preliminary data.</text>
</comment>
<proteinExistence type="predicted"/>
<name>A0ACC1TE72_9APHY</name>
<organism evidence="1 2">
    <name type="scientific">Phlebia brevispora</name>
    <dbReference type="NCBI Taxonomy" id="194682"/>
    <lineage>
        <taxon>Eukaryota</taxon>
        <taxon>Fungi</taxon>
        <taxon>Dikarya</taxon>
        <taxon>Basidiomycota</taxon>
        <taxon>Agaricomycotina</taxon>
        <taxon>Agaricomycetes</taxon>
        <taxon>Polyporales</taxon>
        <taxon>Meruliaceae</taxon>
        <taxon>Phlebia</taxon>
    </lineage>
</organism>
<keyword evidence="2" id="KW-1185">Reference proteome</keyword>
<accession>A0ACC1TE72</accession>
<reference evidence="1" key="1">
    <citation type="submission" date="2022-07" db="EMBL/GenBank/DDBJ databases">
        <title>Genome Sequence of Phlebia brevispora.</title>
        <authorList>
            <person name="Buettner E."/>
        </authorList>
    </citation>
    <scope>NUCLEOTIDE SEQUENCE</scope>
    <source>
        <strain evidence="1">MPL23</strain>
    </source>
</reference>
<sequence>MSAPSVLLNVLRTQLRTPRTPLHPHIPFRSLSTVSPRFFAPRTTHVIGIRATPAPSRPFSISSLFFPRKPVAVPPPSVVANVATIEADADANPRDVQKQLTLFDALMATKVKPAYDVIIARWERMCEFDPTNPLIKSEVAFRLYLSALVKNGYEASINSAVRRRESILAAQAAETAVTPETADSVDATSSQSSTSPEAQPSDASSHATTAASTPQISTTTDALNMSSSQRIAQSVLSGQSAQPALSPDMARLSAALSTGAGVQGNPLVVTLSEPTGAWIPRLVRFVLLTCLGAFFLVVIFAVLLENSGLMKAGPRQAEFEPQQGKTYKFSDVHGVDEAKEELQEVVEFLKDPTNFTTLGGKLPKGILLTGPPGTGKTMLARAVAGEAGVPFFFASGSEFDEMFVGVGAKRVRDLFTNARKKQPAIIFIDELDAIGSKRSSRDQHYMKQTLNQLLVEMDGFLQNEGLIVIAATNFPDSLDPALVRPGRFDRHIAVPLPDVRGRAQILQHHMKNIISAQNVNTMQLARGTTGFSGADLQNMVNQAAVQAAKEGASAVELKHFEWAKDRILMGAERKSAVIADKEKKMTAYHEGGHALVALYTDGSMPLHKVTCVPRGHALGITTRLPEDDRYSVSMKQYTADIDVAMGGRVAEALIYGIENVTSGCSSDLRQATSRASDMVKRWGMSKKIGPVYYDDRDERISAQKQAELDAEIHRILVEAESRVSTLLKTREEELHRVSDPSRVSRAGHAILQQSVSQLAAALVEHETLDAEEVRKVIKGEPIRNITEVIQEDLSRMSESEAPPSQPQPKPQPQRS</sequence>
<dbReference type="EMBL" id="JANHOG010000028">
    <property type="protein sequence ID" value="KAJ3559398.1"/>
    <property type="molecule type" value="Genomic_DNA"/>
</dbReference>
<evidence type="ECO:0000313" key="1">
    <source>
        <dbReference type="EMBL" id="KAJ3559398.1"/>
    </source>
</evidence>
<dbReference type="Proteomes" id="UP001148662">
    <property type="component" value="Unassembled WGS sequence"/>
</dbReference>
<evidence type="ECO:0000313" key="2">
    <source>
        <dbReference type="Proteomes" id="UP001148662"/>
    </source>
</evidence>
<protein>
    <submittedName>
        <fullName evidence="1">Uncharacterized protein</fullName>
    </submittedName>
</protein>